<name>A0A2T5G9E7_HYDSH</name>
<accession>A0A2T5G9E7</accession>
<proteinExistence type="predicted"/>
<dbReference type="Proteomes" id="UP000244180">
    <property type="component" value="Unassembled WGS sequence"/>
</dbReference>
<evidence type="ECO:0000313" key="2">
    <source>
        <dbReference type="Proteomes" id="UP000244180"/>
    </source>
</evidence>
<reference evidence="1 2" key="1">
    <citation type="submission" date="2017-08" db="EMBL/GenBank/DDBJ databases">
        <title>Burning lignite coal seam in the remote Altai Mountains harbors a hydrogen-driven thermophilic microbial community.</title>
        <authorList>
            <person name="Kadnikov V.V."/>
            <person name="Mardanov A.V."/>
            <person name="Ivasenko D."/>
            <person name="Beletsky A.V."/>
            <person name="Karnachuk O.V."/>
            <person name="Ravin N.V."/>
        </authorList>
    </citation>
    <scope>NUCLEOTIDE SEQUENCE [LARGE SCALE GENOMIC DNA]</scope>
    <source>
        <strain evidence="1">AL33</strain>
    </source>
</reference>
<comment type="caution">
    <text evidence="1">The sequence shown here is derived from an EMBL/GenBank/DDBJ whole genome shotgun (WGS) entry which is preliminary data.</text>
</comment>
<protein>
    <submittedName>
        <fullName evidence="1">Uncharacterized protein</fullName>
    </submittedName>
</protein>
<dbReference type="AlphaFoldDB" id="A0A2T5G9E7"/>
<sequence>MARSPIYWHTVLTVFASPSGRWDQVETNYQPPNFPIYDEQGNPIFYY</sequence>
<dbReference type="EMBL" id="PEBV01000022">
    <property type="protein sequence ID" value="PTQ52807.1"/>
    <property type="molecule type" value="Genomic_DNA"/>
</dbReference>
<organism evidence="1 2">
    <name type="scientific">Hydrogenibacillus schlegelii</name>
    <name type="common">Bacillus schlegelii</name>
    <dbReference type="NCBI Taxonomy" id="1484"/>
    <lineage>
        <taxon>Bacteria</taxon>
        <taxon>Bacillati</taxon>
        <taxon>Bacillota</taxon>
        <taxon>Bacilli</taxon>
        <taxon>Bacillales</taxon>
        <taxon>Bacillales Family X. Incertae Sedis</taxon>
        <taxon>Hydrogenibacillus</taxon>
    </lineage>
</organism>
<evidence type="ECO:0000313" key="1">
    <source>
        <dbReference type="EMBL" id="PTQ52807.1"/>
    </source>
</evidence>
<dbReference type="RefSeq" id="WP_273000343.1">
    <property type="nucleotide sequence ID" value="NZ_PEBV01000022.1"/>
</dbReference>
<gene>
    <name evidence="1" type="ORF">HSCHL_2693</name>
</gene>